<feature type="signal peptide" evidence="1">
    <location>
        <begin position="1"/>
        <end position="29"/>
    </location>
</feature>
<gene>
    <name evidence="3" type="ORF">GA0116959_109154</name>
</gene>
<dbReference type="Pfam" id="PF01345">
    <property type="entry name" value="DUF11"/>
    <property type="match status" value="2"/>
</dbReference>
<proteinExistence type="predicted"/>
<evidence type="ECO:0000313" key="3">
    <source>
        <dbReference type="EMBL" id="SCC72472.1"/>
    </source>
</evidence>
<protein>
    <submittedName>
        <fullName evidence="3">Conserved repeat domain-containing protein</fullName>
    </submittedName>
</protein>
<name>A0A1C4GWC4_9GAMM</name>
<dbReference type="InterPro" id="IPR047589">
    <property type="entry name" value="DUF11_rpt"/>
</dbReference>
<dbReference type="SUPFAM" id="SSF49401">
    <property type="entry name" value="Bacterial adhesins"/>
    <property type="match status" value="1"/>
</dbReference>
<dbReference type="OrthoDB" id="28777at2"/>
<dbReference type="Proteomes" id="UP000243661">
    <property type="component" value="Unassembled WGS sequence"/>
</dbReference>
<dbReference type="AlphaFoldDB" id="A0A1C4GWC4"/>
<accession>A0A1C4GWC4</accession>
<dbReference type="InterPro" id="IPR001434">
    <property type="entry name" value="OmcB-like_DUF11"/>
</dbReference>
<feature type="chain" id="PRO_5008692776" evidence="1">
    <location>
        <begin position="30"/>
        <end position="897"/>
    </location>
</feature>
<evidence type="ECO:0000259" key="2">
    <source>
        <dbReference type="Pfam" id="PF01345"/>
    </source>
</evidence>
<dbReference type="NCBIfam" id="TIGR01451">
    <property type="entry name" value="B_ant_repeat"/>
    <property type="match status" value="2"/>
</dbReference>
<dbReference type="EMBL" id="FMBK01000009">
    <property type="protein sequence ID" value="SCC72472.1"/>
    <property type="molecule type" value="Genomic_DNA"/>
</dbReference>
<dbReference type="InterPro" id="IPR008966">
    <property type="entry name" value="Adhesion_dom_sf"/>
</dbReference>
<dbReference type="PROSITE" id="PS00018">
    <property type="entry name" value="EF_HAND_1"/>
    <property type="match status" value="1"/>
</dbReference>
<dbReference type="Gene3D" id="2.60.40.740">
    <property type="match status" value="1"/>
</dbReference>
<feature type="domain" description="DUF11" evidence="2">
    <location>
        <begin position="821"/>
        <end position="895"/>
    </location>
</feature>
<dbReference type="InterPro" id="IPR018247">
    <property type="entry name" value="EF_Hand_1_Ca_BS"/>
</dbReference>
<evidence type="ECO:0000256" key="1">
    <source>
        <dbReference type="SAM" id="SignalP"/>
    </source>
</evidence>
<evidence type="ECO:0000313" key="4">
    <source>
        <dbReference type="Proteomes" id="UP000243661"/>
    </source>
</evidence>
<dbReference type="RefSeq" id="WP_092720454.1">
    <property type="nucleotide sequence ID" value="NZ_FMBK01000009.1"/>
</dbReference>
<dbReference type="PANTHER" id="PTHR34819:SF3">
    <property type="entry name" value="CELL SURFACE PROTEIN"/>
    <property type="match status" value="1"/>
</dbReference>
<organism evidence="3 4">
    <name type="scientific">Acinetobacter albensis</name>
    <dbReference type="NCBI Taxonomy" id="1673609"/>
    <lineage>
        <taxon>Bacteria</taxon>
        <taxon>Pseudomonadati</taxon>
        <taxon>Pseudomonadota</taxon>
        <taxon>Gammaproteobacteria</taxon>
        <taxon>Moraxellales</taxon>
        <taxon>Moraxellaceae</taxon>
        <taxon>Acinetobacter</taxon>
    </lineage>
</organism>
<feature type="domain" description="DUF11" evidence="2">
    <location>
        <begin position="210"/>
        <end position="323"/>
    </location>
</feature>
<sequence length="897" mass="92777">MKNNFQLSKVAASLAVIGGVSLFSGQIMAAVPLAGTNISNVATASYTDNTGTERVVTSNEVKTLVAQVGSFTLEANRSAQTTPNGQVTFSHILTNTGNGTDKFAITLSDVDDATTTFDFENGKFAIYIDRNKDGVADSKIALTTSDRIELAAGESVGLVVVATTPSTAVANQLDKLQVSATAQSTTLYDASALTKTNIDTTTITTGAVMQITKAASVSVTQAGQEVEYTLTFKNTGNASATNVAIFDVLPATVQFVAGSARYNGSSVALTDAKDVADKFEVSGNKFLFNIDSVAANTSGKLTFKVKVLDTTSAGDIKNTAYVDPDGKTGPSGGPNIPLIITDVPDTAPIDPTTVPSNPSIVTVTGKYDGSINDSVLNSFKDGTIPGAPIDDRITLAGKQGVPVVFGDSATEGDMIVVHNRGNTTDSYTLSVDKTNLPAGSIVEILKVDGKTPVTSNNTGPIAAGAYEKYIVRVTFQNGAVVSNNQIILTSTSDANKGTDRLTLVVSSLLANAVDLVSKTPTADLGIGAGTSTPVSSATTPPATPTTFDITIKNTGNIPDNYIITVPNIPTGWIAEVYEKDVSGNCTATKVTNSGNVANGAAKSFCLIVTPPAGTPADTVTGKDIKVEISSPATGTNDDITFNVKVAEQRQLTFSPDRQGQVAPGGTLVYSHTLTNTGNVLEGETKYPIEINWSSTLLGMNTSVYVDLNKNGTIDANELVTGATVAARNASLTALLAQTNGAGLSQNESVTILVKVEAPATATAGESDTTIVTFKPTGTNKPADIIVTDRTVINLGQVRLVKTQAVAECATVPTVYGTTDLQAKPGQCVYYKIVATNDGNANATNVVIADMVPSYTQLYSGSLKPAAATQTNGQVSYTVNTLTPATSATLEFAVKVDN</sequence>
<dbReference type="PANTHER" id="PTHR34819">
    <property type="entry name" value="LARGE CYSTEINE-RICH PERIPLASMIC PROTEIN OMCB"/>
    <property type="match status" value="1"/>
</dbReference>
<reference evidence="3 4" key="1">
    <citation type="submission" date="2016-08" db="EMBL/GenBank/DDBJ databases">
        <authorList>
            <person name="Seilhamer J.J."/>
        </authorList>
    </citation>
    <scope>NUCLEOTIDE SEQUENCE [LARGE SCALE GENOMIC DNA]</scope>
    <source>
        <strain evidence="3 4">ANC 4874</strain>
    </source>
</reference>
<dbReference type="InterPro" id="IPR051172">
    <property type="entry name" value="Chlamydia_OmcB"/>
</dbReference>
<keyword evidence="1" id="KW-0732">Signal</keyword>